<dbReference type="CDD" id="cd00096">
    <property type="entry name" value="Ig"/>
    <property type="match status" value="1"/>
</dbReference>
<accession>J9EA48</accession>
<dbReference type="SUPFAM" id="SSF48726">
    <property type="entry name" value="Immunoglobulin"/>
    <property type="match status" value="1"/>
</dbReference>
<comment type="caution">
    <text evidence="2">The sequence shown here is derived from an EMBL/GenBank/DDBJ whole genome shotgun (WGS) entry which is preliminary data.</text>
</comment>
<sequence length="74" mass="8441">IGFDFNNHFKLARSDRELKIRNPQLSDGGIYQCQVVNGFGHRELNFTVTFYDPAVENEENTDSTLTLTTNGNLF</sequence>
<gene>
    <name evidence="2" type="ORF">WUBG_15226</name>
</gene>
<dbReference type="InterPro" id="IPR013098">
    <property type="entry name" value="Ig_I-set"/>
</dbReference>
<evidence type="ECO:0000259" key="1">
    <source>
        <dbReference type="Pfam" id="PF07679"/>
    </source>
</evidence>
<evidence type="ECO:0000313" key="3">
    <source>
        <dbReference type="Proteomes" id="UP000004810"/>
    </source>
</evidence>
<feature type="non-terminal residue" evidence="2">
    <location>
        <position position="1"/>
    </location>
</feature>
<name>J9EA48_WUCBA</name>
<reference evidence="3" key="1">
    <citation type="submission" date="2012-08" db="EMBL/GenBank/DDBJ databases">
        <title>The Genome Sequence of Wuchereria bancrofti.</title>
        <authorList>
            <person name="Nutman T.B."/>
            <person name="Fink D.L."/>
            <person name="Russ C."/>
            <person name="Young S."/>
            <person name="Zeng Q."/>
            <person name="Koehrsen M."/>
            <person name="Alvarado L."/>
            <person name="Berlin A."/>
            <person name="Chapman S.B."/>
            <person name="Chen Z."/>
            <person name="Freedman E."/>
            <person name="Gellesch M."/>
            <person name="Goldberg J."/>
            <person name="Griggs A."/>
            <person name="Gujja S."/>
            <person name="Heilman E.R."/>
            <person name="Heiman D."/>
            <person name="Hepburn T."/>
            <person name="Howarth C."/>
            <person name="Jen D."/>
            <person name="Larson L."/>
            <person name="Lewis B."/>
            <person name="Mehta T."/>
            <person name="Park D."/>
            <person name="Pearson M."/>
            <person name="Roberts A."/>
            <person name="Saif S."/>
            <person name="Shea T."/>
            <person name="Shenoy N."/>
            <person name="Sisk P."/>
            <person name="Stolte C."/>
            <person name="Sykes S."/>
            <person name="Walk T."/>
            <person name="White J."/>
            <person name="Yandava C."/>
            <person name="Haas B."/>
            <person name="Henn M.R."/>
            <person name="Nusbaum C."/>
            <person name="Birren B."/>
        </authorList>
    </citation>
    <scope>NUCLEOTIDE SEQUENCE [LARGE SCALE GENOMIC DNA]</scope>
    <source>
        <strain evidence="3">NA</strain>
    </source>
</reference>
<organism evidence="2 3">
    <name type="scientific">Wuchereria bancrofti</name>
    <dbReference type="NCBI Taxonomy" id="6293"/>
    <lineage>
        <taxon>Eukaryota</taxon>
        <taxon>Metazoa</taxon>
        <taxon>Ecdysozoa</taxon>
        <taxon>Nematoda</taxon>
        <taxon>Chromadorea</taxon>
        <taxon>Rhabditida</taxon>
        <taxon>Spirurina</taxon>
        <taxon>Spiruromorpha</taxon>
        <taxon>Filarioidea</taxon>
        <taxon>Onchocercidae</taxon>
        <taxon>Wuchereria</taxon>
    </lineage>
</organism>
<dbReference type="Gene3D" id="2.60.40.10">
    <property type="entry name" value="Immunoglobulins"/>
    <property type="match status" value="1"/>
</dbReference>
<feature type="domain" description="Immunoglobulin I-set" evidence="1">
    <location>
        <begin position="8"/>
        <end position="49"/>
    </location>
</feature>
<dbReference type="InterPro" id="IPR036179">
    <property type="entry name" value="Ig-like_dom_sf"/>
</dbReference>
<proteinExistence type="predicted"/>
<dbReference type="Proteomes" id="UP000004810">
    <property type="component" value="Unassembled WGS sequence"/>
</dbReference>
<evidence type="ECO:0000313" key="2">
    <source>
        <dbReference type="EMBL" id="EJW73867.1"/>
    </source>
</evidence>
<dbReference type="Pfam" id="PF07679">
    <property type="entry name" value="I-set"/>
    <property type="match status" value="1"/>
</dbReference>
<dbReference type="EMBL" id="ADBV01013271">
    <property type="protein sequence ID" value="EJW73867.1"/>
    <property type="molecule type" value="Genomic_DNA"/>
</dbReference>
<protein>
    <recommendedName>
        <fullName evidence="1">Immunoglobulin I-set domain-containing protein</fullName>
    </recommendedName>
</protein>
<dbReference type="AlphaFoldDB" id="J9EA48"/>
<dbReference type="InterPro" id="IPR013783">
    <property type="entry name" value="Ig-like_fold"/>
</dbReference>